<dbReference type="AlphaFoldDB" id="A0AAU8C8E9"/>
<protein>
    <submittedName>
        <fullName evidence="1">Uncharacterized protein</fullName>
    </submittedName>
</protein>
<proteinExistence type="predicted"/>
<dbReference type="KEGG" id="suly:ABM428_17505"/>
<reference evidence="1" key="1">
    <citation type="journal article" date="2020" name="Int. J. Syst. Evol. Microbiol.">
        <title>Notification of changes in taxonomic opinion previously published outside the IJSEM.</title>
        <authorList>
            <person name="Oren A."/>
            <person name="Garrity G."/>
        </authorList>
    </citation>
    <scope>NUCLEOTIDE SEQUENCE</scope>
    <source>
        <strain evidence="1">TCYB15</strain>
    </source>
</reference>
<name>A0AAU8C8E9_9RHOB</name>
<dbReference type="EMBL" id="CP159197">
    <property type="protein sequence ID" value="XCF12319.1"/>
    <property type="molecule type" value="Genomic_DNA"/>
</dbReference>
<geneLocation type="plasmid" evidence="1">
    <name>pZYJ04</name>
</geneLocation>
<reference evidence="1" key="2">
    <citation type="submission" date="2024-06" db="EMBL/GenBank/DDBJ databases">
        <authorList>
            <person name="Deng Y."/>
        </authorList>
    </citation>
    <scope>NUCLEOTIDE SEQUENCE</scope>
    <source>
        <strain evidence="1">TCYB15</strain>
        <plasmid evidence="1">pZYJ04</plasmid>
    </source>
</reference>
<sequence length="85" mass="9502">MEVVNELGTSTVFDNPFIADSLAWEQFEETVKEVGPAAFFSKKEKRLFFPLTHARLHNPQIFEVRGLQSLATLAASGDTSAMQTR</sequence>
<accession>A0AAU8C8E9</accession>
<keyword evidence="1" id="KW-0614">Plasmid</keyword>
<evidence type="ECO:0000313" key="1">
    <source>
        <dbReference type="EMBL" id="XCF12319.1"/>
    </source>
</evidence>
<gene>
    <name evidence="1" type="ORF">ABM428_17505</name>
</gene>
<organism evidence="1">
    <name type="scientific">Sulfitobacter sp. TCYB15</name>
    <dbReference type="NCBI Taxonomy" id="3229275"/>
    <lineage>
        <taxon>Bacteria</taxon>
        <taxon>Pseudomonadati</taxon>
        <taxon>Pseudomonadota</taxon>
        <taxon>Alphaproteobacteria</taxon>
        <taxon>Rhodobacterales</taxon>
        <taxon>Roseobacteraceae</taxon>
        <taxon>Sulfitobacter</taxon>
    </lineage>
</organism>
<dbReference type="RefSeq" id="WP_353628728.1">
    <property type="nucleotide sequence ID" value="NZ_CP159197.1"/>
</dbReference>